<dbReference type="OrthoDB" id="9996331at2759"/>
<comment type="caution">
    <text evidence="2">The sequence shown here is derived from an EMBL/GenBank/DDBJ whole genome shotgun (WGS) entry which is preliminary data.</text>
</comment>
<accession>A0A482V7X9</accession>
<dbReference type="EMBL" id="QDEB01129422">
    <property type="protein sequence ID" value="RZB39299.1"/>
    <property type="molecule type" value="Genomic_DNA"/>
</dbReference>
<dbReference type="InterPro" id="IPR036397">
    <property type="entry name" value="RNaseH_sf"/>
</dbReference>
<reference evidence="2 3" key="1">
    <citation type="submission" date="2017-03" db="EMBL/GenBank/DDBJ databases">
        <title>Genome of the blue death feigning beetle - Asbolus verrucosus.</title>
        <authorList>
            <person name="Rider S.D."/>
        </authorList>
    </citation>
    <scope>NUCLEOTIDE SEQUENCE [LARGE SCALE GENOMIC DNA]</scope>
    <source>
        <strain evidence="2">Butters</strain>
        <tissue evidence="2">Head and leg muscle</tissue>
    </source>
</reference>
<gene>
    <name evidence="2" type="ORF">BDFB_013033</name>
</gene>
<dbReference type="GO" id="GO:0003676">
    <property type="term" value="F:nucleic acid binding"/>
    <property type="evidence" value="ECO:0007669"/>
    <property type="project" value="InterPro"/>
</dbReference>
<evidence type="ECO:0000313" key="3">
    <source>
        <dbReference type="Proteomes" id="UP000292052"/>
    </source>
</evidence>
<evidence type="ECO:0000313" key="2">
    <source>
        <dbReference type="EMBL" id="RZB39299.1"/>
    </source>
</evidence>
<evidence type="ECO:0000256" key="1">
    <source>
        <dbReference type="SAM" id="MobiDB-lite"/>
    </source>
</evidence>
<proteinExistence type="predicted"/>
<feature type="compositionally biased region" description="Polar residues" evidence="1">
    <location>
        <begin position="9"/>
        <end position="22"/>
    </location>
</feature>
<protein>
    <submittedName>
        <fullName evidence="2">Uncharacterized protein</fullName>
    </submittedName>
</protein>
<name>A0A482V7X9_ASBVE</name>
<sequence length="86" mass="10119">MTHGRRLSQDTPLKSFVNQGTPTRTPKVCIRKHLNWKNADWGRVMFSDESSLYSDDRRRRVHRRPGESYSQMCIVRTVQYGHSVGR</sequence>
<dbReference type="Gene3D" id="3.30.420.10">
    <property type="entry name" value="Ribonuclease H-like superfamily/Ribonuclease H"/>
    <property type="match status" value="1"/>
</dbReference>
<feature type="region of interest" description="Disordered" evidence="1">
    <location>
        <begin position="1"/>
        <end position="22"/>
    </location>
</feature>
<organism evidence="2 3">
    <name type="scientific">Asbolus verrucosus</name>
    <name type="common">Desert ironclad beetle</name>
    <dbReference type="NCBI Taxonomy" id="1661398"/>
    <lineage>
        <taxon>Eukaryota</taxon>
        <taxon>Metazoa</taxon>
        <taxon>Ecdysozoa</taxon>
        <taxon>Arthropoda</taxon>
        <taxon>Hexapoda</taxon>
        <taxon>Insecta</taxon>
        <taxon>Pterygota</taxon>
        <taxon>Neoptera</taxon>
        <taxon>Endopterygota</taxon>
        <taxon>Coleoptera</taxon>
        <taxon>Polyphaga</taxon>
        <taxon>Cucujiformia</taxon>
        <taxon>Tenebrionidae</taxon>
        <taxon>Pimeliinae</taxon>
        <taxon>Asbolus</taxon>
    </lineage>
</organism>
<dbReference type="AlphaFoldDB" id="A0A482V7X9"/>
<keyword evidence="3" id="KW-1185">Reference proteome</keyword>
<feature type="non-terminal residue" evidence="2">
    <location>
        <position position="86"/>
    </location>
</feature>
<dbReference type="Proteomes" id="UP000292052">
    <property type="component" value="Unassembled WGS sequence"/>
</dbReference>